<keyword evidence="5" id="KW-1185">Reference proteome</keyword>
<evidence type="ECO:0000256" key="2">
    <source>
        <dbReference type="ARBA" id="ARBA00022723"/>
    </source>
</evidence>
<protein>
    <recommendedName>
        <fullName evidence="3">DDE Tnp4 domain-containing protein</fullName>
    </recommendedName>
</protein>
<evidence type="ECO:0000259" key="3">
    <source>
        <dbReference type="Pfam" id="PF13359"/>
    </source>
</evidence>
<feature type="domain" description="DDE Tnp4" evidence="3">
    <location>
        <begin position="2"/>
        <end position="94"/>
    </location>
</feature>
<accession>A0A9P0P8Q1</accession>
<proteinExistence type="predicted"/>
<reference evidence="4" key="1">
    <citation type="submission" date="2022-03" db="EMBL/GenBank/DDBJ databases">
        <authorList>
            <person name="Sayadi A."/>
        </authorList>
    </citation>
    <scope>NUCLEOTIDE SEQUENCE</scope>
</reference>
<dbReference type="Proteomes" id="UP001152888">
    <property type="component" value="Unassembled WGS sequence"/>
</dbReference>
<gene>
    <name evidence="4" type="ORF">ACAOBT_LOCUS8648</name>
</gene>
<evidence type="ECO:0000313" key="5">
    <source>
        <dbReference type="Proteomes" id="UP001152888"/>
    </source>
</evidence>
<dbReference type="AlphaFoldDB" id="A0A9P0P8Q1"/>
<dbReference type="GO" id="GO:0046872">
    <property type="term" value="F:metal ion binding"/>
    <property type="evidence" value="ECO:0007669"/>
    <property type="project" value="UniProtKB-KW"/>
</dbReference>
<keyword evidence="2" id="KW-0479">Metal-binding</keyword>
<comment type="caution">
    <text evidence="4">The sequence shown here is derived from an EMBL/GenBank/DDBJ whole genome shotgun (WGS) entry which is preliminary data.</text>
</comment>
<organism evidence="4 5">
    <name type="scientific">Acanthoscelides obtectus</name>
    <name type="common">Bean weevil</name>
    <name type="synonym">Bruchus obtectus</name>
    <dbReference type="NCBI Taxonomy" id="200917"/>
    <lineage>
        <taxon>Eukaryota</taxon>
        <taxon>Metazoa</taxon>
        <taxon>Ecdysozoa</taxon>
        <taxon>Arthropoda</taxon>
        <taxon>Hexapoda</taxon>
        <taxon>Insecta</taxon>
        <taxon>Pterygota</taxon>
        <taxon>Neoptera</taxon>
        <taxon>Endopterygota</taxon>
        <taxon>Coleoptera</taxon>
        <taxon>Polyphaga</taxon>
        <taxon>Cucujiformia</taxon>
        <taxon>Chrysomeloidea</taxon>
        <taxon>Chrysomelidae</taxon>
        <taxon>Bruchinae</taxon>
        <taxon>Bruchini</taxon>
        <taxon>Acanthoscelides</taxon>
    </lineage>
</organism>
<dbReference type="Pfam" id="PF13359">
    <property type="entry name" value="DDE_Tnp_4"/>
    <property type="match status" value="1"/>
</dbReference>
<sequence>MNSRICRRFEDGEFSTGILLGDSGYDLQPFLLTPLEEPRTRPEQLYNESLIKTRNIIERTISVWKKCFPCLAYGMRLKTETAMTVVVATAVLHNFARQMSEPEPPVENRNRLNCVIDLGQMTNSKSLPNHVGHGQLIFKNRLDYPTMESNVRKRSTPPAPYQRIVPQPGNLQLRESFWESTMVQSDHQLDK</sequence>
<evidence type="ECO:0000313" key="4">
    <source>
        <dbReference type="EMBL" id="CAH1969942.1"/>
    </source>
</evidence>
<dbReference type="OrthoDB" id="6512700at2759"/>
<name>A0A9P0P8Q1_ACAOB</name>
<dbReference type="InterPro" id="IPR027806">
    <property type="entry name" value="HARBI1_dom"/>
</dbReference>
<dbReference type="EMBL" id="CAKOFQ010006767">
    <property type="protein sequence ID" value="CAH1969942.1"/>
    <property type="molecule type" value="Genomic_DNA"/>
</dbReference>
<evidence type="ECO:0000256" key="1">
    <source>
        <dbReference type="ARBA" id="ARBA00001968"/>
    </source>
</evidence>
<comment type="cofactor">
    <cofactor evidence="1">
        <name>a divalent metal cation</name>
        <dbReference type="ChEBI" id="CHEBI:60240"/>
    </cofactor>
</comment>